<dbReference type="GO" id="GO:0005524">
    <property type="term" value="F:ATP binding"/>
    <property type="evidence" value="ECO:0007669"/>
    <property type="project" value="UniProtKB-KW"/>
</dbReference>
<name>A0A8H4XBP1_9HYPO</name>
<evidence type="ECO:0000256" key="1">
    <source>
        <dbReference type="ARBA" id="ARBA00022679"/>
    </source>
</evidence>
<reference evidence="11" key="2">
    <citation type="submission" date="2020-05" db="EMBL/GenBank/DDBJ databases">
        <authorList>
            <person name="Kim H.-S."/>
            <person name="Proctor R.H."/>
            <person name="Brown D.W."/>
        </authorList>
    </citation>
    <scope>NUCLEOTIDE SEQUENCE</scope>
    <source>
        <strain evidence="11">NRRL 20472</strain>
    </source>
</reference>
<comment type="catalytic activity">
    <reaction evidence="9">
        <text>L-tyrosyl-[protein] + ATP = O-phospho-L-tyrosyl-[protein] + ADP + H(+)</text>
        <dbReference type="Rhea" id="RHEA:10596"/>
        <dbReference type="Rhea" id="RHEA-COMP:10136"/>
        <dbReference type="Rhea" id="RHEA-COMP:20101"/>
        <dbReference type="ChEBI" id="CHEBI:15378"/>
        <dbReference type="ChEBI" id="CHEBI:30616"/>
        <dbReference type="ChEBI" id="CHEBI:46858"/>
        <dbReference type="ChEBI" id="CHEBI:61978"/>
        <dbReference type="ChEBI" id="CHEBI:456216"/>
        <dbReference type="EC" id="2.7.12.2"/>
    </reaction>
</comment>
<dbReference type="InterPro" id="IPR011009">
    <property type="entry name" value="Kinase-like_dom_sf"/>
</dbReference>
<evidence type="ECO:0000256" key="6">
    <source>
        <dbReference type="ARBA" id="ARBA00038999"/>
    </source>
</evidence>
<comment type="catalytic activity">
    <reaction evidence="8">
        <text>L-threonyl-[protein] + ATP = O-phospho-L-threonyl-[protein] + ADP + H(+)</text>
        <dbReference type="Rhea" id="RHEA:46608"/>
        <dbReference type="Rhea" id="RHEA-COMP:11060"/>
        <dbReference type="Rhea" id="RHEA-COMP:11605"/>
        <dbReference type="ChEBI" id="CHEBI:15378"/>
        <dbReference type="ChEBI" id="CHEBI:30013"/>
        <dbReference type="ChEBI" id="CHEBI:30616"/>
        <dbReference type="ChEBI" id="CHEBI:61977"/>
        <dbReference type="ChEBI" id="CHEBI:456216"/>
        <dbReference type="EC" id="2.7.12.2"/>
    </reaction>
</comment>
<dbReference type="Proteomes" id="UP000622797">
    <property type="component" value="Unassembled WGS sequence"/>
</dbReference>
<evidence type="ECO:0000256" key="2">
    <source>
        <dbReference type="ARBA" id="ARBA00022741"/>
    </source>
</evidence>
<evidence type="ECO:0000313" key="11">
    <source>
        <dbReference type="EMBL" id="KAF4968341.1"/>
    </source>
</evidence>
<dbReference type="InterPro" id="IPR000719">
    <property type="entry name" value="Prot_kinase_dom"/>
</dbReference>
<sequence>MWLLADPTSNGKEKLLGWAVLAKLTDRDTSPHSGLRLNKHKVIDSLREVQVLLLDCSQLDKTYKLKLIASSNVSPGSFDKMVEPTEDKFTFEKLLANLGALNNDMMGLLEAYERKRHFQMQEATFMQILQVSNKIGDLFEVSNSLKSSAASHVDGGVKTEPFTEIKFARIAQGLDDFWFPFTVNNLPSTLQPSIKAKFLEVQSVVLSKGFKLEKDSDRKHALFSRDESLPFQVIGRLGGNVHGSVDKVMSIISHHECARKTFRKTRGLDQEKIDNFITELKVLKRIGSYSNPKHFAFLIAPVEDYNFAEYYRKAKGNTDMLSLMRSLPGCLASALQYLHGRRIRHRDVKPQNLIIKGDRPLIADFGVAYS</sequence>
<comment type="similarity">
    <text evidence="5">Belongs to the protein kinase superfamily. STE Ser/Thr protein kinase family. MAP kinase kinase subfamily.</text>
</comment>
<evidence type="ECO:0000256" key="9">
    <source>
        <dbReference type="ARBA" id="ARBA00051693"/>
    </source>
</evidence>
<evidence type="ECO:0000256" key="5">
    <source>
        <dbReference type="ARBA" id="ARBA00038035"/>
    </source>
</evidence>
<proteinExistence type="inferred from homology"/>
<evidence type="ECO:0000256" key="7">
    <source>
        <dbReference type="ARBA" id="ARBA00049014"/>
    </source>
</evidence>
<keyword evidence="4" id="KW-0067">ATP-binding</keyword>
<dbReference type="OrthoDB" id="248923at2759"/>
<evidence type="ECO:0000313" key="12">
    <source>
        <dbReference type="Proteomes" id="UP000622797"/>
    </source>
</evidence>
<evidence type="ECO:0000259" key="10">
    <source>
        <dbReference type="PROSITE" id="PS50011"/>
    </source>
</evidence>
<feature type="domain" description="Protein kinase" evidence="10">
    <location>
        <begin position="231"/>
        <end position="370"/>
    </location>
</feature>
<dbReference type="Pfam" id="PF00069">
    <property type="entry name" value="Pkinase"/>
    <property type="match status" value="1"/>
</dbReference>
<dbReference type="AlphaFoldDB" id="A0A8H4XBP1"/>
<dbReference type="PROSITE" id="PS00108">
    <property type="entry name" value="PROTEIN_KINASE_ST"/>
    <property type="match status" value="1"/>
</dbReference>
<evidence type="ECO:0000256" key="4">
    <source>
        <dbReference type="ARBA" id="ARBA00022840"/>
    </source>
</evidence>
<accession>A0A8H4XBP1</accession>
<dbReference type="Gene3D" id="1.10.510.10">
    <property type="entry name" value="Transferase(Phosphotransferase) domain 1"/>
    <property type="match status" value="1"/>
</dbReference>
<dbReference type="GO" id="GO:0004708">
    <property type="term" value="F:MAP kinase kinase activity"/>
    <property type="evidence" value="ECO:0007669"/>
    <property type="project" value="UniProtKB-EC"/>
</dbReference>
<gene>
    <name evidence="11" type="ORF">FSARC_4287</name>
</gene>
<dbReference type="PROSITE" id="PS50011">
    <property type="entry name" value="PROTEIN_KINASE_DOM"/>
    <property type="match status" value="1"/>
</dbReference>
<keyword evidence="3" id="KW-0418">Kinase</keyword>
<dbReference type="PANTHER" id="PTHR48013">
    <property type="entry name" value="DUAL SPECIFICITY MITOGEN-ACTIVATED PROTEIN KINASE KINASE 5-RELATED"/>
    <property type="match status" value="1"/>
</dbReference>
<keyword evidence="12" id="KW-1185">Reference proteome</keyword>
<dbReference type="EMBL" id="JABEXW010000202">
    <property type="protein sequence ID" value="KAF4968341.1"/>
    <property type="molecule type" value="Genomic_DNA"/>
</dbReference>
<evidence type="ECO:0000256" key="3">
    <source>
        <dbReference type="ARBA" id="ARBA00022777"/>
    </source>
</evidence>
<protein>
    <recommendedName>
        <fullName evidence="6">mitogen-activated protein kinase kinase</fullName>
        <ecNumber evidence="6">2.7.12.2</ecNumber>
    </recommendedName>
</protein>
<keyword evidence="1" id="KW-0808">Transferase</keyword>
<comment type="caution">
    <text evidence="11">The sequence shown here is derived from an EMBL/GenBank/DDBJ whole genome shotgun (WGS) entry which is preliminary data.</text>
</comment>
<evidence type="ECO:0000256" key="8">
    <source>
        <dbReference type="ARBA" id="ARBA00049299"/>
    </source>
</evidence>
<dbReference type="PANTHER" id="PTHR48013:SF9">
    <property type="entry name" value="DUAL SPECIFICITY MITOGEN-ACTIVATED PROTEIN KINASE KINASE 5"/>
    <property type="match status" value="1"/>
</dbReference>
<organism evidence="11 12">
    <name type="scientific">Fusarium sarcochroum</name>
    <dbReference type="NCBI Taxonomy" id="1208366"/>
    <lineage>
        <taxon>Eukaryota</taxon>
        <taxon>Fungi</taxon>
        <taxon>Dikarya</taxon>
        <taxon>Ascomycota</taxon>
        <taxon>Pezizomycotina</taxon>
        <taxon>Sordariomycetes</taxon>
        <taxon>Hypocreomycetidae</taxon>
        <taxon>Hypocreales</taxon>
        <taxon>Nectriaceae</taxon>
        <taxon>Fusarium</taxon>
        <taxon>Fusarium lateritium species complex</taxon>
    </lineage>
</organism>
<reference evidence="11" key="1">
    <citation type="journal article" date="2020" name="BMC Genomics">
        <title>Correction to: Identification and distribution of gene clusters required for synthesis of sphingolipid metabolism inhibitors in diverse species of the filamentous fungus Fusarium.</title>
        <authorList>
            <person name="Kim H.S."/>
            <person name="Lohmar J.M."/>
            <person name="Busman M."/>
            <person name="Brown D.W."/>
            <person name="Naumann T.A."/>
            <person name="Divon H.H."/>
            <person name="Lysoe E."/>
            <person name="Uhlig S."/>
            <person name="Proctor R.H."/>
        </authorList>
    </citation>
    <scope>NUCLEOTIDE SEQUENCE</scope>
    <source>
        <strain evidence="11">NRRL 20472</strain>
    </source>
</reference>
<comment type="catalytic activity">
    <reaction evidence="7">
        <text>L-seryl-[protein] + ATP = O-phospho-L-seryl-[protein] + ADP + H(+)</text>
        <dbReference type="Rhea" id="RHEA:17989"/>
        <dbReference type="Rhea" id="RHEA-COMP:9863"/>
        <dbReference type="Rhea" id="RHEA-COMP:11604"/>
        <dbReference type="ChEBI" id="CHEBI:15378"/>
        <dbReference type="ChEBI" id="CHEBI:29999"/>
        <dbReference type="ChEBI" id="CHEBI:30616"/>
        <dbReference type="ChEBI" id="CHEBI:83421"/>
        <dbReference type="ChEBI" id="CHEBI:456216"/>
        <dbReference type="EC" id="2.7.12.2"/>
    </reaction>
</comment>
<dbReference type="EC" id="2.7.12.2" evidence="6"/>
<keyword evidence="2" id="KW-0547">Nucleotide-binding</keyword>
<dbReference type="InterPro" id="IPR008271">
    <property type="entry name" value="Ser/Thr_kinase_AS"/>
</dbReference>
<dbReference type="SUPFAM" id="SSF56112">
    <property type="entry name" value="Protein kinase-like (PK-like)"/>
    <property type="match status" value="1"/>
</dbReference>